<dbReference type="HOGENOM" id="CLU_616592_0_0_11"/>
<protein>
    <submittedName>
        <fullName evidence="2">Possible Rep protein</fullName>
    </submittedName>
</protein>
<proteinExistence type="predicted"/>
<feature type="compositionally biased region" description="Polar residues" evidence="1">
    <location>
        <begin position="260"/>
        <end position="294"/>
    </location>
</feature>
<keyword evidence="2" id="KW-0614">Plasmid</keyword>
<evidence type="ECO:0000256" key="1">
    <source>
        <dbReference type="SAM" id="MobiDB-lite"/>
    </source>
</evidence>
<evidence type="ECO:0000313" key="2">
    <source>
        <dbReference type="EMBL" id="ABG99719.1"/>
    </source>
</evidence>
<dbReference type="EMBL" id="CP000432">
    <property type="protein sequence ID" value="ABG99719.1"/>
    <property type="molecule type" value="Genomic_DNA"/>
</dbReference>
<organism evidence="2 3">
    <name type="scientific">Rhodococcus jostii (strain RHA1)</name>
    <dbReference type="NCBI Taxonomy" id="101510"/>
    <lineage>
        <taxon>Bacteria</taxon>
        <taxon>Bacillati</taxon>
        <taxon>Actinomycetota</taxon>
        <taxon>Actinomycetes</taxon>
        <taxon>Mycobacteriales</taxon>
        <taxon>Nocardiaceae</taxon>
        <taxon>Rhodococcus</taxon>
    </lineage>
</organism>
<dbReference type="Proteomes" id="UP000008710">
    <property type="component" value="Plasmid pRHL1"/>
</dbReference>
<feature type="region of interest" description="Disordered" evidence="1">
    <location>
        <begin position="227"/>
        <end position="313"/>
    </location>
</feature>
<accession>Q0RYB7</accession>
<sequence length="455" mass="50499">MPEVTRFRHSFCIPRRDIPVPGTSDANACAESASTPIVSSTNTTSSTHGGTHIPQSAEVETWEASVHAATQAINKLHEYNRDTGQRGRSFTLPITPGREATIPVWSGRTEWLRQLRHHITHTATGQAALTAHRISIERLMAVATAHARFADSTTGRGVTASRQLIAHHAGVSLSVINRARRVLKTLQMGVELERGRTLRTHEYLAAELHHGGQQHHAASVWALSSPKHIVDATPPPPQRPSRPRRARAARRLARHRTRPQQPTTAASTTHPQATGADTLSPGTYVPSHNLSLRSTHQRAHARPTTPTPQPRPLHLQRAAATLIARSPDITHGHIGTICDTITAAGIDTTRWTGHDIAQTLDRDTTQRGWTWPTADRISSPAALLRWRLTHIDWTGPSPSQHRTAADARRRREQHARRTAIHHRNAMQATPEQREAALAQIRRTLRHTTHRRLDLR</sequence>
<name>Q0RYB7_RHOJR</name>
<reference evidence="3" key="1">
    <citation type="journal article" date="2006" name="Proc. Natl. Acad. Sci. U.S.A.">
        <title>The complete genome of Rhodococcus sp. RHA1 provides insights into a catabolic powerhouse.</title>
        <authorList>
            <person name="McLeod M.P."/>
            <person name="Warren R.L."/>
            <person name="Hsiao W.W.L."/>
            <person name="Araki N."/>
            <person name="Myhre M."/>
            <person name="Fernandes C."/>
            <person name="Miyazawa D."/>
            <person name="Wong W."/>
            <person name="Lillquist A.L."/>
            <person name="Wang D."/>
            <person name="Dosanjh M."/>
            <person name="Hara H."/>
            <person name="Petrescu A."/>
            <person name="Morin R.D."/>
            <person name="Yang G."/>
            <person name="Stott J.M."/>
            <person name="Schein J.E."/>
            <person name="Shin H."/>
            <person name="Smailus D."/>
            <person name="Siddiqui A.S."/>
            <person name="Marra M.A."/>
            <person name="Jones S.J.M."/>
            <person name="Holt R."/>
            <person name="Brinkman F.S.L."/>
            <person name="Miyauchi K."/>
            <person name="Fukuda M."/>
            <person name="Davies J.E."/>
            <person name="Mohn W.W."/>
            <person name="Eltis L.D."/>
        </authorList>
    </citation>
    <scope>NUCLEOTIDE SEQUENCE [LARGE SCALE GENOMIC DNA]</scope>
    <source>
        <strain evidence="3">RHA1</strain>
    </source>
</reference>
<evidence type="ECO:0000313" key="3">
    <source>
        <dbReference type="Proteomes" id="UP000008710"/>
    </source>
</evidence>
<dbReference type="KEGG" id="rha:RHA1_ro08675"/>
<feature type="compositionally biased region" description="Basic residues" evidence="1">
    <location>
        <begin position="241"/>
        <end position="258"/>
    </location>
</feature>
<dbReference type="AlphaFoldDB" id="Q0RYB7"/>
<gene>
    <name evidence="2" type="ordered locus">RHA1_ro08675</name>
</gene>
<geneLocation type="plasmid" evidence="2 3">
    <name>pRHL1</name>
</geneLocation>